<name>Q30S30_SULDN</name>
<dbReference type="NCBIfam" id="TIGR01256">
    <property type="entry name" value="modA"/>
    <property type="match status" value="1"/>
</dbReference>
<dbReference type="SUPFAM" id="SSF53850">
    <property type="entry name" value="Periplasmic binding protein-like II"/>
    <property type="match status" value="1"/>
</dbReference>
<dbReference type="AlphaFoldDB" id="Q30S30"/>
<dbReference type="EMBL" id="CP000153">
    <property type="protein sequence ID" value="ABB44201.1"/>
    <property type="molecule type" value="Genomic_DNA"/>
</dbReference>
<dbReference type="STRING" id="326298.Suden_0923"/>
<proteinExistence type="inferred from homology"/>
<dbReference type="eggNOG" id="COG0725">
    <property type="taxonomic scope" value="Bacteria"/>
</dbReference>
<evidence type="ECO:0000313" key="6">
    <source>
        <dbReference type="EMBL" id="ABB44201.1"/>
    </source>
</evidence>
<organism evidence="6 7">
    <name type="scientific">Sulfurimonas denitrificans (strain ATCC 33889 / DSM 1251)</name>
    <name type="common">Thiomicrospira denitrificans (strain ATCC 33889 / DSM 1251)</name>
    <dbReference type="NCBI Taxonomy" id="326298"/>
    <lineage>
        <taxon>Bacteria</taxon>
        <taxon>Pseudomonadati</taxon>
        <taxon>Campylobacterota</taxon>
        <taxon>Epsilonproteobacteria</taxon>
        <taxon>Campylobacterales</taxon>
        <taxon>Sulfurimonadaceae</taxon>
        <taxon>Sulfurimonas</taxon>
    </lineage>
</organism>
<evidence type="ECO:0000256" key="4">
    <source>
        <dbReference type="PIRSR" id="PIRSR004846-1"/>
    </source>
</evidence>
<comment type="similarity">
    <text evidence="1">Belongs to the bacterial solute-binding protein ModA family.</text>
</comment>
<dbReference type="GO" id="GO:0030973">
    <property type="term" value="F:molybdate ion binding"/>
    <property type="evidence" value="ECO:0007669"/>
    <property type="project" value="InterPro"/>
</dbReference>
<dbReference type="InterPro" id="IPR044084">
    <property type="entry name" value="AvModA-like_subst-bd"/>
</dbReference>
<dbReference type="CDD" id="cd13539">
    <property type="entry name" value="PBP2_AvModA"/>
    <property type="match status" value="1"/>
</dbReference>
<dbReference type="HOGENOM" id="CLU_065520_1_0_7"/>
<dbReference type="InterPro" id="IPR050682">
    <property type="entry name" value="ModA/WtpA"/>
</dbReference>
<feature type="binding site" evidence="4">
    <location>
        <position position="165"/>
    </location>
    <ligand>
        <name>molybdate</name>
        <dbReference type="ChEBI" id="CHEBI:36264"/>
    </ligand>
</feature>
<dbReference type="PIRSF" id="PIRSF004846">
    <property type="entry name" value="ModA"/>
    <property type="match status" value="1"/>
</dbReference>
<keyword evidence="3 5" id="KW-0732">Signal</keyword>
<dbReference type="GO" id="GO:0046872">
    <property type="term" value="F:metal ion binding"/>
    <property type="evidence" value="ECO:0007669"/>
    <property type="project" value="UniProtKB-KW"/>
</dbReference>
<dbReference type="KEGG" id="tdn:Suden_0923"/>
<dbReference type="OrthoDB" id="9785015at2"/>
<evidence type="ECO:0000256" key="5">
    <source>
        <dbReference type="SAM" id="SignalP"/>
    </source>
</evidence>
<reference evidence="6 7" key="1">
    <citation type="journal article" date="2008" name="Appl. Environ. Microbiol.">
        <title>Genome of the epsilonproteobacterial chemolithoautotroph Sulfurimonas denitrificans.</title>
        <authorList>
            <person name="Sievert S.M."/>
            <person name="Scott K.M."/>
            <person name="Klotz M.G."/>
            <person name="Chain P.S.G."/>
            <person name="Hauser L.J."/>
            <person name="Hemp J."/>
            <person name="Huegler M."/>
            <person name="Land M."/>
            <person name="Lapidus A."/>
            <person name="Larimer F.W."/>
            <person name="Lucas S."/>
            <person name="Malfatti S.A."/>
            <person name="Meyer F."/>
            <person name="Paulsen I.T."/>
            <person name="Ren Q."/>
            <person name="Simon J."/>
            <person name="Bailey K."/>
            <person name="Diaz E."/>
            <person name="Fitzpatrick K.A."/>
            <person name="Glover B."/>
            <person name="Gwatney N."/>
            <person name="Korajkic A."/>
            <person name="Long A."/>
            <person name="Mobberley J.M."/>
            <person name="Pantry S.N."/>
            <person name="Pazder G."/>
            <person name="Peterson S."/>
            <person name="Quintanilla J.D."/>
            <person name="Sprinkle R."/>
            <person name="Stephens J."/>
            <person name="Thomas P."/>
            <person name="Vaughn R."/>
            <person name="Weber M.J."/>
            <person name="Wooten L.L."/>
        </authorList>
    </citation>
    <scope>NUCLEOTIDE SEQUENCE [LARGE SCALE GENOMIC DNA]</scope>
    <source>
        <strain evidence="7">ATCC 33889 / DSM 1251</strain>
    </source>
</reference>
<feature type="binding site" evidence="4">
    <location>
        <position position="58"/>
    </location>
    <ligand>
        <name>molybdate</name>
        <dbReference type="ChEBI" id="CHEBI:36264"/>
    </ligand>
</feature>
<dbReference type="GO" id="GO:0015689">
    <property type="term" value="P:molybdate ion transport"/>
    <property type="evidence" value="ECO:0007669"/>
    <property type="project" value="InterPro"/>
</dbReference>
<accession>Q30S30</accession>
<dbReference type="InterPro" id="IPR005950">
    <property type="entry name" value="ModA"/>
</dbReference>
<dbReference type="Gene3D" id="3.40.190.10">
    <property type="entry name" value="Periplasmic binding protein-like II"/>
    <property type="match status" value="2"/>
</dbReference>
<dbReference type="PANTHER" id="PTHR30632:SF14">
    <property type="entry name" value="TUNGSTATE_MOLYBDATE_CHROMATE-BINDING PROTEIN MODA"/>
    <property type="match status" value="1"/>
</dbReference>
<evidence type="ECO:0000256" key="3">
    <source>
        <dbReference type="ARBA" id="ARBA00022729"/>
    </source>
</evidence>
<dbReference type="Pfam" id="PF13531">
    <property type="entry name" value="SBP_bac_11"/>
    <property type="match status" value="1"/>
</dbReference>
<protein>
    <submittedName>
        <fullName evidence="6">Molybdenum ABC transporter, periplasmic binding protein</fullName>
    </submittedName>
</protein>
<feature type="chain" id="PRO_5004219593" evidence="5">
    <location>
        <begin position="21"/>
        <end position="248"/>
    </location>
</feature>
<keyword evidence="7" id="KW-1185">Reference proteome</keyword>
<feature type="binding site" evidence="4">
    <location>
        <position position="30"/>
    </location>
    <ligand>
        <name>molybdate</name>
        <dbReference type="ChEBI" id="CHEBI:36264"/>
    </ligand>
</feature>
<sequence>MKKVITVVALFLSLSGSLLADTINVFAASSTKLAMQKVIDKFKIANPNDEIVITFSSTGKAYAQFSNGFAYDIFMAADSTYPAKIDEDENAITKPEIYALGAVALFSTDKELIKKGLEALRDERVKHISIANPRLAPYGVAAMEIIKNYSLEDVAKSKLVLGDNIAQSVQFVDSGAAEIGLVAYSLIKSLRSTDEYMLIDKTKYSTMEQAFVLTKYAKDKPLAKKFAEFILSDESQNTFEEFGFGRVK</sequence>
<keyword evidence="4" id="KW-0500">Molybdenum</keyword>
<evidence type="ECO:0000256" key="1">
    <source>
        <dbReference type="ARBA" id="ARBA00009175"/>
    </source>
</evidence>
<dbReference type="RefSeq" id="WP_011372553.1">
    <property type="nucleotide sequence ID" value="NC_007575.1"/>
</dbReference>
<gene>
    <name evidence="6" type="ordered locus">Suden_0923</name>
</gene>
<feature type="signal peptide" evidence="5">
    <location>
        <begin position="1"/>
        <end position="20"/>
    </location>
</feature>
<evidence type="ECO:0000256" key="2">
    <source>
        <dbReference type="ARBA" id="ARBA00022723"/>
    </source>
</evidence>
<dbReference type="Proteomes" id="UP000002714">
    <property type="component" value="Chromosome"/>
</dbReference>
<evidence type="ECO:0000313" key="7">
    <source>
        <dbReference type="Proteomes" id="UP000002714"/>
    </source>
</evidence>
<dbReference type="PANTHER" id="PTHR30632">
    <property type="entry name" value="MOLYBDATE-BINDING PERIPLASMIC PROTEIN"/>
    <property type="match status" value="1"/>
</dbReference>
<keyword evidence="2 4" id="KW-0479">Metal-binding</keyword>